<evidence type="ECO:0000313" key="2">
    <source>
        <dbReference type="Proteomes" id="UP000887563"/>
    </source>
</evidence>
<name>A0A914NE35_MELIC</name>
<evidence type="ECO:0000313" key="3">
    <source>
        <dbReference type="WBParaSite" id="Minc3s04572g36570"/>
    </source>
</evidence>
<proteinExistence type="predicted"/>
<dbReference type="AlphaFoldDB" id="A0A914NE35"/>
<protein>
    <submittedName>
        <fullName evidence="3">Uncharacterized protein</fullName>
    </submittedName>
</protein>
<feature type="transmembrane region" description="Helical" evidence="1">
    <location>
        <begin position="91"/>
        <end position="115"/>
    </location>
</feature>
<sequence length="169" mass="18796">MKKIFFPDTKEGITAAMHQLDIELLDILENAVNNGRINLNKNKYKNNNSARSRPIYSAKTHDKEEIDEFSSGVTGFASLLFPIDWSNSNTINVLIGIAVAVTLVALVGLIALCVFRYKHRRMRRHRAEQIRRRHQQHQQQAYRIGGVGGGFHSAAGLLAAVNGAKASSK</sequence>
<keyword evidence="1" id="KW-0472">Membrane</keyword>
<dbReference type="Proteomes" id="UP000887563">
    <property type="component" value="Unplaced"/>
</dbReference>
<keyword evidence="2" id="KW-1185">Reference proteome</keyword>
<reference evidence="3" key="1">
    <citation type="submission" date="2022-11" db="UniProtKB">
        <authorList>
            <consortium name="WormBaseParasite"/>
        </authorList>
    </citation>
    <scope>IDENTIFICATION</scope>
</reference>
<keyword evidence="1" id="KW-0812">Transmembrane</keyword>
<accession>A0A914NE35</accession>
<evidence type="ECO:0000256" key="1">
    <source>
        <dbReference type="SAM" id="Phobius"/>
    </source>
</evidence>
<organism evidence="2 3">
    <name type="scientific">Meloidogyne incognita</name>
    <name type="common">Southern root-knot nematode worm</name>
    <name type="synonym">Oxyuris incognita</name>
    <dbReference type="NCBI Taxonomy" id="6306"/>
    <lineage>
        <taxon>Eukaryota</taxon>
        <taxon>Metazoa</taxon>
        <taxon>Ecdysozoa</taxon>
        <taxon>Nematoda</taxon>
        <taxon>Chromadorea</taxon>
        <taxon>Rhabditida</taxon>
        <taxon>Tylenchina</taxon>
        <taxon>Tylenchomorpha</taxon>
        <taxon>Tylenchoidea</taxon>
        <taxon>Meloidogynidae</taxon>
        <taxon>Meloidogyninae</taxon>
        <taxon>Meloidogyne</taxon>
        <taxon>Meloidogyne incognita group</taxon>
    </lineage>
</organism>
<dbReference type="WBParaSite" id="Minc3s04572g36570">
    <property type="protein sequence ID" value="Minc3s04572g36570"/>
    <property type="gene ID" value="Minc3s04572g36570"/>
</dbReference>
<keyword evidence="1" id="KW-1133">Transmembrane helix</keyword>